<dbReference type="Proteomes" id="UP001177883">
    <property type="component" value="Unassembled WGS sequence"/>
</dbReference>
<evidence type="ECO:0000259" key="2">
    <source>
        <dbReference type="Pfam" id="PF14411"/>
    </source>
</evidence>
<comment type="caution">
    <text evidence="3">The sequence shown here is derived from an EMBL/GenBank/DDBJ whole genome shotgun (WGS) entry which is preliminary data.</text>
</comment>
<feature type="domain" description="LHH" evidence="2">
    <location>
        <begin position="115"/>
        <end position="192"/>
    </location>
</feature>
<proteinExistence type="predicted"/>
<accession>A0ABD5A3K3</accession>
<dbReference type="InterPro" id="IPR026834">
    <property type="entry name" value="LHH"/>
</dbReference>
<dbReference type="EMBL" id="JAUYVK010000001">
    <property type="protein sequence ID" value="MDP2487701.1"/>
    <property type="molecule type" value="Genomic_DNA"/>
</dbReference>
<feature type="region of interest" description="Disordered" evidence="1">
    <location>
        <begin position="154"/>
        <end position="181"/>
    </location>
</feature>
<evidence type="ECO:0000256" key="1">
    <source>
        <dbReference type="SAM" id="MobiDB-lite"/>
    </source>
</evidence>
<dbReference type="Pfam" id="PF14411">
    <property type="entry name" value="LHH"/>
    <property type="match status" value="1"/>
</dbReference>
<dbReference type="AlphaFoldDB" id="A0ABD5A3K3"/>
<gene>
    <name evidence="3" type="ORF">Q8W38_00040</name>
</gene>
<reference evidence="3" key="1">
    <citation type="submission" date="2023-07" db="EMBL/GenBank/DDBJ databases">
        <title>Genome content predicts the carbon catabolic preferences of heterotrophic bacteria.</title>
        <authorList>
            <person name="Gralka M."/>
        </authorList>
    </citation>
    <scope>NUCLEOTIDE SEQUENCE</scope>
    <source>
        <strain evidence="3">6E03</strain>
    </source>
</reference>
<protein>
    <submittedName>
        <fullName evidence="3">HNH/ENDO VII family nuclease</fullName>
    </submittedName>
</protein>
<feature type="compositionally biased region" description="Basic and acidic residues" evidence="1">
    <location>
        <begin position="163"/>
        <end position="181"/>
    </location>
</feature>
<evidence type="ECO:0000313" key="3">
    <source>
        <dbReference type="EMBL" id="MDP2487701.1"/>
    </source>
</evidence>
<sequence length="202" mass="22797">MMTDISRFKEVLSDVRPPLFESFELTTLTKEELNELDTPITERVNVREALTPLNNESKEELTENGYSGDVIEAIGSEEEAKIYTDAELECSMVNGKDALVRTDIDLDATDDFGRTNLERMESGKPPLDTNGKPIELHHIGQTADAPLAELTKSEHMSNGNDSVLHDKTKESEIDRTSFQKERAEHWQARAEDIKRNFGTNNE</sequence>
<organism evidence="3 4">
    <name type="scientific">Vibrio splendidus</name>
    <dbReference type="NCBI Taxonomy" id="29497"/>
    <lineage>
        <taxon>Bacteria</taxon>
        <taxon>Pseudomonadati</taxon>
        <taxon>Pseudomonadota</taxon>
        <taxon>Gammaproteobacteria</taxon>
        <taxon>Vibrionales</taxon>
        <taxon>Vibrionaceae</taxon>
        <taxon>Vibrio</taxon>
    </lineage>
</organism>
<dbReference type="RefSeq" id="WP_305374422.1">
    <property type="nucleotide sequence ID" value="NZ_JAUYVK010000001.1"/>
</dbReference>
<evidence type="ECO:0000313" key="4">
    <source>
        <dbReference type="Proteomes" id="UP001177883"/>
    </source>
</evidence>
<name>A0ABD5A3K3_VIBSP</name>